<accession>A0A2T6ZYA3</accession>
<name>A0A2T6ZYA3_TUBBO</name>
<feature type="domain" description="WLM" evidence="2">
    <location>
        <begin position="1"/>
        <end position="209"/>
    </location>
</feature>
<proteinExistence type="predicted"/>
<feature type="compositionally biased region" description="Basic and acidic residues" evidence="1">
    <location>
        <begin position="159"/>
        <end position="181"/>
    </location>
</feature>
<protein>
    <submittedName>
        <fullName evidence="3">WLM domain-domain-containing protein</fullName>
    </submittedName>
</protein>
<dbReference type="Pfam" id="PF08325">
    <property type="entry name" value="WLM"/>
    <property type="match status" value="1"/>
</dbReference>
<dbReference type="EMBL" id="NESQ01000064">
    <property type="protein sequence ID" value="PUU80472.1"/>
    <property type="molecule type" value="Genomic_DNA"/>
</dbReference>
<dbReference type="GO" id="GO:0008237">
    <property type="term" value="F:metallopeptidase activity"/>
    <property type="evidence" value="ECO:0007669"/>
    <property type="project" value="TreeGrafter"/>
</dbReference>
<feature type="region of interest" description="Disordered" evidence="1">
    <location>
        <begin position="210"/>
        <end position="261"/>
    </location>
</feature>
<dbReference type="InterPro" id="IPR053000">
    <property type="entry name" value="WSS1-like_metalloprotease"/>
</dbReference>
<evidence type="ECO:0000256" key="1">
    <source>
        <dbReference type="SAM" id="MobiDB-lite"/>
    </source>
</evidence>
<dbReference type="InterPro" id="IPR013536">
    <property type="entry name" value="WLM_dom"/>
</dbReference>
<feature type="compositionally biased region" description="Pro residues" evidence="1">
    <location>
        <begin position="327"/>
        <end position="353"/>
    </location>
</feature>
<dbReference type="GO" id="GO:0005634">
    <property type="term" value="C:nucleus"/>
    <property type="evidence" value="ECO:0007669"/>
    <property type="project" value="TreeGrafter"/>
</dbReference>
<dbReference type="PANTHER" id="PTHR46622">
    <property type="entry name" value="DNA-DEPENDENT METALLOPROTEASE WSS1"/>
    <property type="match status" value="1"/>
</dbReference>
<comment type="caution">
    <text evidence="3">The sequence shown here is derived from an EMBL/GenBank/DDBJ whole genome shotgun (WGS) entry which is preliminary data.</text>
</comment>
<feature type="region of interest" description="Disordered" evidence="1">
    <location>
        <begin position="108"/>
        <end position="198"/>
    </location>
</feature>
<dbReference type="CDD" id="cd07344">
    <property type="entry name" value="M48_yhfN_like"/>
    <property type="match status" value="1"/>
</dbReference>
<evidence type="ECO:0000313" key="4">
    <source>
        <dbReference type="Proteomes" id="UP000244722"/>
    </source>
</evidence>
<dbReference type="STRING" id="42251.A0A2T6ZYA3"/>
<gene>
    <name evidence="3" type="ORF">B9Z19DRAFT_1107061</name>
</gene>
<reference evidence="3 4" key="1">
    <citation type="submission" date="2017-04" db="EMBL/GenBank/DDBJ databases">
        <title>Draft genome sequence of Tuber borchii Vittad., a whitish edible truffle.</title>
        <authorList>
            <consortium name="DOE Joint Genome Institute"/>
            <person name="Murat C."/>
            <person name="Kuo A."/>
            <person name="Barry K.W."/>
            <person name="Clum A."/>
            <person name="Dockter R.B."/>
            <person name="Fauchery L."/>
            <person name="Iotti M."/>
            <person name="Kohler A."/>
            <person name="Labutti K."/>
            <person name="Lindquist E.A."/>
            <person name="Lipzen A."/>
            <person name="Ohm R.A."/>
            <person name="Wang M."/>
            <person name="Grigoriev I.V."/>
            <person name="Zambonelli A."/>
            <person name="Martin F.M."/>
        </authorList>
    </citation>
    <scope>NUCLEOTIDE SEQUENCE [LARGE SCALE GENOMIC DNA]</scope>
    <source>
        <strain evidence="3 4">Tbo3840</strain>
    </source>
</reference>
<evidence type="ECO:0000313" key="3">
    <source>
        <dbReference type="EMBL" id="PUU80472.1"/>
    </source>
</evidence>
<keyword evidence="4" id="KW-1185">Reference proteome</keyword>
<dbReference type="AlphaFoldDB" id="A0A2T6ZYA3"/>
<dbReference type="GO" id="GO:0006281">
    <property type="term" value="P:DNA repair"/>
    <property type="evidence" value="ECO:0007669"/>
    <property type="project" value="TreeGrafter"/>
</dbReference>
<sequence length="431" mass="47090">MRDNGLAVMSLDEFPANVEFWGRNFNAGEVIQLVLKNPNTGSWLPFSFVLGVMIHELAHVKQMNHSRAFWSVNNKFSAQLRVLRAKGYTGEGFWSAGRTLLSEQYTHDQPLAEKDMPKSLCGGTYRSHKKRESTQDASGRAKRPKITYAERQQRRKERKFGPGEGDKVGADDDTRSVLEKGKKSKAAPRIAQSARGRELRAAAAVKRLEGQKVDKAEEEASNESGSSDSEGTGNWDENEKKVDVGGGKYLVPVSLEDDGDLEQDWMKRELVELKDACGRGTMGEYFDEEGGTSGNGKEQEQRQSRGSSSKMSANKDTVDLTNDDDPQAPPAPNNKPPTPNPPPPLNPQNPTTPSPSRSKAKTPSEPSKATCTACSFANDPTSTLCCVCANVLNPGHMKNAWKCSCYGDLPYMNPGDAGICGVCGKKDGRWG</sequence>
<dbReference type="Proteomes" id="UP000244722">
    <property type="component" value="Unassembled WGS sequence"/>
</dbReference>
<dbReference type="PROSITE" id="PS51397">
    <property type="entry name" value="WLM"/>
    <property type="match status" value="1"/>
</dbReference>
<organism evidence="3 4">
    <name type="scientific">Tuber borchii</name>
    <name type="common">White truffle</name>
    <dbReference type="NCBI Taxonomy" id="42251"/>
    <lineage>
        <taxon>Eukaryota</taxon>
        <taxon>Fungi</taxon>
        <taxon>Dikarya</taxon>
        <taxon>Ascomycota</taxon>
        <taxon>Pezizomycotina</taxon>
        <taxon>Pezizomycetes</taxon>
        <taxon>Pezizales</taxon>
        <taxon>Tuberaceae</taxon>
        <taxon>Tuber</taxon>
    </lineage>
</organism>
<dbReference type="Gene3D" id="3.30.2010.10">
    <property type="entry name" value="Metalloproteases ('zincins'), catalytic domain"/>
    <property type="match status" value="1"/>
</dbReference>
<dbReference type="PANTHER" id="PTHR46622:SF1">
    <property type="entry name" value="DNA-DEPENDENT METALLOPROTEASE WSS1"/>
    <property type="match status" value="1"/>
</dbReference>
<evidence type="ECO:0000259" key="2">
    <source>
        <dbReference type="PROSITE" id="PS51397"/>
    </source>
</evidence>
<feature type="region of interest" description="Disordered" evidence="1">
    <location>
        <begin position="275"/>
        <end position="366"/>
    </location>
</feature>
<dbReference type="OrthoDB" id="447842at2759"/>
<feature type="compositionally biased region" description="Low complexity" evidence="1">
    <location>
        <begin position="222"/>
        <end position="231"/>
    </location>
</feature>